<dbReference type="Proteomes" id="UP000782880">
    <property type="component" value="Unassembled WGS sequence"/>
</dbReference>
<dbReference type="AlphaFoldDB" id="A0A921LQ29"/>
<dbReference type="EMBL" id="DYVE01000328">
    <property type="protein sequence ID" value="HJG29529.1"/>
    <property type="molecule type" value="Genomic_DNA"/>
</dbReference>
<organism evidence="1 2">
    <name type="scientific">Subdoligranulum variabile</name>
    <dbReference type="NCBI Taxonomy" id="214851"/>
    <lineage>
        <taxon>Bacteria</taxon>
        <taxon>Bacillati</taxon>
        <taxon>Bacillota</taxon>
        <taxon>Clostridia</taxon>
        <taxon>Eubacteriales</taxon>
        <taxon>Oscillospiraceae</taxon>
        <taxon>Subdoligranulum</taxon>
    </lineage>
</organism>
<accession>A0A921LQ29</accession>
<keyword evidence="1" id="KW-0418">Kinase</keyword>
<dbReference type="SUPFAM" id="SSF52540">
    <property type="entry name" value="P-loop containing nucleoside triphosphate hydrolases"/>
    <property type="match status" value="1"/>
</dbReference>
<dbReference type="Gene3D" id="3.40.50.300">
    <property type="entry name" value="P-loop containing nucleotide triphosphate hydrolases"/>
    <property type="match status" value="2"/>
</dbReference>
<sequence length="165" mass="18934">MIITIARKYGSGGREIGRRLARELDIPFYNVDTLPTGSDDGWQEQILQLAAKGPCVMVGFCADHLLAGREGVMRVFIHCDMAQRLQRIMEENGLSREEAQREALFQDRERSRLYGFYTGEKWANLDRYDLTINSSLLGTAGTVDLLRQFVALNVMRKRRGLYEER</sequence>
<evidence type="ECO:0000313" key="1">
    <source>
        <dbReference type="EMBL" id="HJG29529.1"/>
    </source>
</evidence>
<proteinExistence type="predicted"/>
<dbReference type="Pfam" id="PF13189">
    <property type="entry name" value="Cytidylate_kin2"/>
    <property type="match status" value="2"/>
</dbReference>
<gene>
    <name evidence="1" type="ORF">K8V20_12895</name>
</gene>
<comment type="caution">
    <text evidence="1">The sequence shown here is derived from an EMBL/GenBank/DDBJ whole genome shotgun (WGS) entry which is preliminary data.</text>
</comment>
<protein>
    <submittedName>
        <fullName evidence="1">Cytidylate kinase-like family protein</fullName>
    </submittedName>
</protein>
<dbReference type="InterPro" id="IPR027417">
    <property type="entry name" value="P-loop_NTPase"/>
</dbReference>
<reference evidence="1" key="1">
    <citation type="journal article" date="2021" name="PeerJ">
        <title>Extensive microbial diversity within the chicken gut microbiome revealed by metagenomics and culture.</title>
        <authorList>
            <person name="Gilroy R."/>
            <person name="Ravi A."/>
            <person name="Getino M."/>
            <person name="Pursley I."/>
            <person name="Horton D.L."/>
            <person name="Alikhan N.F."/>
            <person name="Baker D."/>
            <person name="Gharbi K."/>
            <person name="Hall N."/>
            <person name="Watson M."/>
            <person name="Adriaenssens E.M."/>
            <person name="Foster-Nyarko E."/>
            <person name="Jarju S."/>
            <person name="Secka A."/>
            <person name="Antonio M."/>
            <person name="Oren A."/>
            <person name="Chaudhuri R.R."/>
            <person name="La Ragione R."/>
            <person name="Hildebrand F."/>
            <person name="Pallen M.J."/>
        </authorList>
    </citation>
    <scope>NUCLEOTIDE SEQUENCE</scope>
    <source>
        <strain evidence="1">ChiBcec21-2208</strain>
    </source>
</reference>
<reference evidence="1" key="2">
    <citation type="submission" date="2021-09" db="EMBL/GenBank/DDBJ databases">
        <authorList>
            <person name="Gilroy R."/>
        </authorList>
    </citation>
    <scope>NUCLEOTIDE SEQUENCE</scope>
    <source>
        <strain evidence="1">ChiBcec21-2208</strain>
    </source>
</reference>
<keyword evidence="1" id="KW-0808">Transferase</keyword>
<evidence type="ECO:0000313" key="2">
    <source>
        <dbReference type="Proteomes" id="UP000782880"/>
    </source>
</evidence>
<name>A0A921LQ29_9FIRM</name>
<dbReference type="GO" id="GO:0016301">
    <property type="term" value="F:kinase activity"/>
    <property type="evidence" value="ECO:0007669"/>
    <property type="project" value="UniProtKB-KW"/>
</dbReference>